<dbReference type="PANTHER" id="PTHR47642:SF5">
    <property type="entry name" value="ATP-DEPENDENT DNA HELICASE"/>
    <property type="match status" value="1"/>
</dbReference>
<evidence type="ECO:0000256" key="3">
    <source>
        <dbReference type="ARBA" id="ARBA00022801"/>
    </source>
</evidence>
<dbReference type="OrthoDB" id="432234at2759"/>
<protein>
    <recommendedName>
        <fullName evidence="9">ATP-dependent DNA helicase</fullName>
        <ecNumber evidence="9">5.6.2.3</ecNumber>
    </recommendedName>
</protein>
<evidence type="ECO:0000256" key="9">
    <source>
        <dbReference type="RuleBase" id="RU363044"/>
    </source>
</evidence>
<dbReference type="InterPro" id="IPR051055">
    <property type="entry name" value="PIF1_helicase"/>
</dbReference>
<keyword evidence="4 9" id="KW-0347">Helicase</keyword>
<keyword evidence="8" id="KW-0413">Isomerase</keyword>
<proteinExistence type="inferred from homology"/>
<dbReference type="SUPFAM" id="SSF52540">
    <property type="entry name" value="P-loop containing nucleoside triphosphate hydrolases"/>
    <property type="match status" value="1"/>
</dbReference>
<name>A0A9P6B8Y0_9AGAM</name>
<comment type="similarity">
    <text evidence="9">Belongs to the helicase family.</text>
</comment>
<evidence type="ECO:0000256" key="2">
    <source>
        <dbReference type="ARBA" id="ARBA00022763"/>
    </source>
</evidence>
<comment type="caution">
    <text evidence="12">The sequence shown here is derived from an EMBL/GenBank/DDBJ whole genome shotgun (WGS) entry which is preliminary data.</text>
</comment>
<feature type="domain" description="DNA helicase Pif1-like DEAD-box helicase" evidence="10">
    <location>
        <begin position="28"/>
        <end position="107"/>
    </location>
</feature>
<accession>A0A9P6B8Y0</accession>
<keyword evidence="7 9" id="KW-0234">DNA repair</keyword>
<organism evidence="12 13">
    <name type="scientific">Hydnum rufescens UP504</name>
    <dbReference type="NCBI Taxonomy" id="1448309"/>
    <lineage>
        <taxon>Eukaryota</taxon>
        <taxon>Fungi</taxon>
        <taxon>Dikarya</taxon>
        <taxon>Basidiomycota</taxon>
        <taxon>Agaricomycotina</taxon>
        <taxon>Agaricomycetes</taxon>
        <taxon>Cantharellales</taxon>
        <taxon>Hydnaceae</taxon>
        <taxon>Hydnum</taxon>
    </lineage>
</organism>
<evidence type="ECO:0000256" key="4">
    <source>
        <dbReference type="ARBA" id="ARBA00022806"/>
    </source>
</evidence>
<dbReference type="Pfam" id="PF05970">
    <property type="entry name" value="PIF1"/>
    <property type="match status" value="1"/>
</dbReference>
<dbReference type="Gene3D" id="3.40.50.300">
    <property type="entry name" value="P-loop containing nucleotide triphosphate hydrolases"/>
    <property type="match status" value="1"/>
</dbReference>
<dbReference type="GO" id="GO:0043139">
    <property type="term" value="F:5'-3' DNA helicase activity"/>
    <property type="evidence" value="ECO:0007669"/>
    <property type="project" value="UniProtKB-EC"/>
</dbReference>
<sequence>MDDPSFSRDLQAPGNLSFFVRLRENSISRQSVAVTASTGIAGVNIGGGTLHSFAGIGLGKEPAEVLAKKIEKNRNTADRWRGTTALIIDEISMVDGKLFDKLEYIARVLPPVPDRHDGAEIPAEYAFDARTWNKCVKKHVMLTKVFRQTDTRFINVLNEMRLGNMSAKSIQIFKALSRPVLYRDDLDPAELSVIFVPDVRFATVTYLVRYRYPTRNQVDAANWIRLNQLPLPEQEFFAADFPGYDIRGQPIPPAKAKELLDRLVAQDKLSLRVGAQVMLIQNMKQGHLVNGSMGTVVAFDTAENAVRQMVDIAKVDERTARNAARPMHAQGKDESTPEKLVPKNRMWPIVEFENGMKLMHVTMPVILSVPRSDFLLLIFLVVSKPSVIRYLLSYRGHFPYTRARAKPWNELRWIWGKCSKRVKPTLPSPEPRAWNHCKFSISNLAEFGQTHESLNSTTVWASMILAMVTGRRVPTSSTFLYEEI</sequence>
<dbReference type="GO" id="GO:0005524">
    <property type="term" value="F:ATP binding"/>
    <property type="evidence" value="ECO:0007669"/>
    <property type="project" value="UniProtKB-KW"/>
</dbReference>
<keyword evidence="2 9" id="KW-0227">DNA damage</keyword>
<keyword evidence="1 9" id="KW-0547">Nucleotide-binding</keyword>
<evidence type="ECO:0000256" key="7">
    <source>
        <dbReference type="ARBA" id="ARBA00023204"/>
    </source>
</evidence>
<evidence type="ECO:0000256" key="1">
    <source>
        <dbReference type="ARBA" id="ARBA00022741"/>
    </source>
</evidence>
<dbReference type="EC" id="5.6.2.3" evidence="9"/>
<keyword evidence="3 9" id="KW-0378">Hydrolase</keyword>
<dbReference type="EMBL" id="MU128915">
    <property type="protein sequence ID" value="KAF9519903.1"/>
    <property type="molecule type" value="Genomic_DNA"/>
</dbReference>
<keyword evidence="9" id="KW-0233">DNA recombination</keyword>
<dbReference type="InterPro" id="IPR049163">
    <property type="entry name" value="Pif1-like_2B_dom"/>
</dbReference>
<evidence type="ECO:0000259" key="10">
    <source>
        <dbReference type="Pfam" id="PF05970"/>
    </source>
</evidence>
<feature type="domain" description="DNA helicase Pif1-like 2B" evidence="11">
    <location>
        <begin position="264"/>
        <end position="299"/>
    </location>
</feature>
<dbReference type="GO" id="GO:0006281">
    <property type="term" value="P:DNA repair"/>
    <property type="evidence" value="ECO:0007669"/>
    <property type="project" value="UniProtKB-KW"/>
</dbReference>
<evidence type="ECO:0000313" key="12">
    <source>
        <dbReference type="EMBL" id="KAF9519903.1"/>
    </source>
</evidence>
<comment type="cofactor">
    <cofactor evidence="9">
        <name>Mg(2+)</name>
        <dbReference type="ChEBI" id="CHEBI:18420"/>
    </cofactor>
</comment>
<dbReference type="GO" id="GO:0006310">
    <property type="term" value="P:DNA recombination"/>
    <property type="evidence" value="ECO:0007669"/>
    <property type="project" value="UniProtKB-KW"/>
</dbReference>
<keyword evidence="6" id="KW-0238">DNA-binding</keyword>
<keyword evidence="5 9" id="KW-0067">ATP-binding</keyword>
<keyword evidence="13" id="KW-1185">Reference proteome</keyword>
<dbReference type="GO" id="GO:0016787">
    <property type="term" value="F:hydrolase activity"/>
    <property type="evidence" value="ECO:0007669"/>
    <property type="project" value="UniProtKB-KW"/>
</dbReference>
<reference evidence="12" key="1">
    <citation type="journal article" date="2020" name="Nat. Commun.">
        <title>Large-scale genome sequencing of mycorrhizal fungi provides insights into the early evolution of symbiotic traits.</title>
        <authorList>
            <person name="Miyauchi S."/>
            <person name="Kiss E."/>
            <person name="Kuo A."/>
            <person name="Drula E."/>
            <person name="Kohler A."/>
            <person name="Sanchez-Garcia M."/>
            <person name="Morin E."/>
            <person name="Andreopoulos B."/>
            <person name="Barry K.W."/>
            <person name="Bonito G."/>
            <person name="Buee M."/>
            <person name="Carver A."/>
            <person name="Chen C."/>
            <person name="Cichocki N."/>
            <person name="Clum A."/>
            <person name="Culley D."/>
            <person name="Crous P.W."/>
            <person name="Fauchery L."/>
            <person name="Girlanda M."/>
            <person name="Hayes R.D."/>
            <person name="Keri Z."/>
            <person name="LaButti K."/>
            <person name="Lipzen A."/>
            <person name="Lombard V."/>
            <person name="Magnuson J."/>
            <person name="Maillard F."/>
            <person name="Murat C."/>
            <person name="Nolan M."/>
            <person name="Ohm R.A."/>
            <person name="Pangilinan J."/>
            <person name="Pereira M.F."/>
            <person name="Perotto S."/>
            <person name="Peter M."/>
            <person name="Pfister S."/>
            <person name="Riley R."/>
            <person name="Sitrit Y."/>
            <person name="Stielow J.B."/>
            <person name="Szollosi G."/>
            <person name="Zifcakova L."/>
            <person name="Stursova M."/>
            <person name="Spatafora J.W."/>
            <person name="Tedersoo L."/>
            <person name="Vaario L.M."/>
            <person name="Yamada A."/>
            <person name="Yan M."/>
            <person name="Wang P."/>
            <person name="Xu J."/>
            <person name="Bruns T."/>
            <person name="Baldrian P."/>
            <person name="Vilgalys R."/>
            <person name="Dunand C."/>
            <person name="Henrissat B."/>
            <person name="Grigoriev I.V."/>
            <person name="Hibbett D."/>
            <person name="Nagy L.G."/>
            <person name="Martin F.M."/>
        </authorList>
    </citation>
    <scope>NUCLEOTIDE SEQUENCE</scope>
    <source>
        <strain evidence="12">UP504</strain>
    </source>
</reference>
<dbReference type="InterPro" id="IPR010285">
    <property type="entry name" value="DNA_helicase_pif1-like_DEAD"/>
</dbReference>
<comment type="catalytic activity">
    <reaction evidence="9">
        <text>ATP + H2O = ADP + phosphate + H(+)</text>
        <dbReference type="Rhea" id="RHEA:13065"/>
        <dbReference type="ChEBI" id="CHEBI:15377"/>
        <dbReference type="ChEBI" id="CHEBI:15378"/>
        <dbReference type="ChEBI" id="CHEBI:30616"/>
        <dbReference type="ChEBI" id="CHEBI:43474"/>
        <dbReference type="ChEBI" id="CHEBI:456216"/>
        <dbReference type="EC" id="5.6.2.3"/>
    </reaction>
</comment>
<dbReference type="InterPro" id="IPR027417">
    <property type="entry name" value="P-loop_NTPase"/>
</dbReference>
<dbReference type="Pfam" id="PF21530">
    <property type="entry name" value="Pif1_2B_dom"/>
    <property type="match status" value="1"/>
</dbReference>
<gene>
    <name evidence="12" type="ORF">BS47DRAFT_1005868</name>
</gene>
<evidence type="ECO:0000256" key="6">
    <source>
        <dbReference type="ARBA" id="ARBA00023125"/>
    </source>
</evidence>
<dbReference type="PANTHER" id="PTHR47642">
    <property type="entry name" value="ATP-DEPENDENT DNA HELICASE"/>
    <property type="match status" value="1"/>
</dbReference>
<dbReference type="GO" id="GO:0000723">
    <property type="term" value="P:telomere maintenance"/>
    <property type="evidence" value="ECO:0007669"/>
    <property type="project" value="InterPro"/>
</dbReference>
<evidence type="ECO:0000313" key="13">
    <source>
        <dbReference type="Proteomes" id="UP000886523"/>
    </source>
</evidence>
<evidence type="ECO:0000256" key="8">
    <source>
        <dbReference type="ARBA" id="ARBA00023235"/>
    </source>
</evidence>
<evidence type="ECO:0000256" key="5">
    <source>
        <dbReference type="ARBA" id="ARBA00022840"/>
    </source>
</evidence>
<evidence type="ECO:0000259" key="11">
    <source>
        <dbReference type="Pfam" id="PF21530"/>
    </source>
</evidence>
<dbReference type="AlphaFoldDB" id="A0A9P6B8Y0"/>
<dbReference type="Proteomes" id="UP000886523">
    <property type="component" value="Unassembled WGS sequence"/>
</dbReference>